<gene>
    <name evidence="1" type="ORF">TSIB3V08_LOCUS3978</name>
</gene>
<dbReference type="EMBL" id="OC001381">
    <property type="protein sequence ID" value="CAD7259780.1"/>
    <property type="molecule type" value="Genomic_DNA"/>
</dbReference>
<reference evidence="1" key="1">
    <citation type="submission" date="2020-11" db="EMBL/GenBank/DDBJ databases">
        <authorList>
            <person name="Tran Van P."/>
        </authorList>
    </citation>
    <scope>NUCLEOTIDE SEQUENCE</scope>
</reference>
<name>A0A7R9ASX4_TIMSH</name>
<protein>
    <submittedName>
        <fullName evidence="1">Uncharacterized protein</fullName>
    </submittedName>
</protein>
<organism evidence="1">
    <name type="scientific">Timema shepardi</name>
    <name type="common">Walking stick</name>
    <dbReference type="NCBI Taxonomy" id="629360"/>
    <lineage>
        <taxon>Eukaryota</taxon>
        <taxon>Metazoa</taxon>
        <taxon>Ecdysozoa</taxon>
        <taxon>Arthropoda</taxon>
        <taxon>Hexapoda</taxon>
        <taxon>Insecta</taxon>
        <taxon>Pterygota</taxon>
        <taxon>Neoptera</taxon>
        <taxon>Polyneoptera</taxon>
        <taxon>Phasmatodea</taxon>
        <taxon>Timematodea</taxon>
        <taxon>Timematoidea</taxon>
        <taxon>Timematidae</taxon>
        <taxon>Timema</taxon>
    </lineage>
</organism>
<accession>A0A7R9ASX4</accession>
<proteinExistence type="predicted"/>
<evidence type="ECO:0000313" key="1">
    <source>
        <dbReference type="EMBL" id="CAD7259780.1"/>
    </source>
</evidence>
<dbReference type="AlphaFoldDB" id="A0A7R9ASX4"/>
<sequence>MREMEMSNDSGGEFSKAAMGHRGARINQWIDVVEAKELFKEREVSRITQLRVVVIDIFSRWCSASALGVVQWVARGLKVEGAGLSIYVGDVPSATSMDENQHVHHRSSFDWLASFHHVRQC</sequence>